<name>A0ACA9QEU7_9GLOM</name>
<dbReference type="Proteomes" id="UP000789920">
    <property type="component" value="Unassembled WGS sequence"/>
</dbReference>
<comment type="caution">
    <text evidence="1">The sequence shown here is derived from an EMBL/GenBank/DDBJ whole genome shotgun (WGS) entry which is preliminary data.</text>
</comment>
<dbReference type="EMBL" id="CAJVQC010031438">
    <property type="protein sequence ID" value="CAG8748460.1"/>
    <property type="molecule type" value="Genomic_DNA"/>
</dbReference>
<reference evidence="1" key="1">
    <citation type="submission" date="2021-06" db="EMBL/GenBank/DDBJ databases">
        <authorList>
            <person name="Kallberg Y."/>
            <person name="Tangrot J."/>
            <person name="Rosling A."/>
        </authorList>
    </citation>
    <scope>NUCLEOTIDE SEQUENCE</scope>
    <source>
        <strain evidence="1">MA461A</strain>
    </source>
</reference>
<sequence length="63" mass="7012">QQQPPHHTRDVGVPLYIEVVDEVADGEVLRPQERLLCPSWPQSPHLYDLLVEPLCIGEVGSGV</sequence>
<feature type="non-terminal residue" evidence="1">
    <location>
        <position position="1"/>
    </location>
</feature>
<accession>A0ACA9QEU7</accession>
<evidence type="ECO:0000313" key="1">
    <source>
        <dbReference type="EMBL" id="CAG8748460.1"/>
    </source>
</evidence>
<protein>
    <submittedName>
        <fullName evidence="1">13628_t:CDS:1</fullName>
    </submittedName>
</protein>
<evidence type="ECO:0000313" key="2">
    <source>
        <dbReference type="Proteomes" id="UP000789920"/>
    </source>
</evidence>
<keyword evidence="2" id="KW-1185">Reference proteome</keyword>
<proteinExistence type="predicted"/>
<feature type="non-terminal residue" evidence="1">
    <location>
        <position position="63"/>
    </location>
</feature>
<gene>
    <name evidence="1" type="ORF">RPERSI_LOCUS13921</name>
</gene>
<organism evidence="1 2">
    <name type="scientific">Racocetra persica</name>
    <dbReference type="NCBI Taxonomy" id="160502"/>
    <lineage>
        <taxon>Eukaryota</taxon>
        <taxon>Fungi</taxon>
        <taxon>Fungi incertae sedis</taxon>
        <taxon>Mucoromycota</taxon>
        <taxon>Glomeromycotina</taxon>
        <taxon>Glomeromycetes</taxon>
        <taxon>Diversisporales</taxon>
        <taxon>Gigasporaceae</taxon>
        <taxon>Racocetra</taxon>
    </lineage>
</organism>